<comment type="caution">
    <text evidence="2">The sequence shown here is derived from an EMBL/GenBank/DDBJ whole genome shotgun (WGS) entry which is preliminary data.</text>
</comment>
<proteinExistence type="predicted"/>
<feature type="region of interest" description="Disordered" evidence="1">
    <location>
        <begin position="22"/>
        <end position="44"/>
    </location>
</feature>
<organism evidence="2 3">
    <name type="scientific">Hymenochirus boettgeri</name>
    <name type="common">Congo dwarf clawed frog</name>
    <dbReference type="NCBI Taxonomy" id="247094"/>
    <lineage>
        <taxon>Eukaryota</taxon>
        <taxon>Metazoa</taxon>
        <taxon>Chordata</taxon>
        <taxon>Craniata</taxon>
        <taxon>Vertebrata</taxon>
        <taxon>Euteleostomi</taxon>
        <taxon>Amphibia</taxon>
        <taxon>Batrachia</taxon>
        <taxon>Anura</taxon>
        <taxon>Pipoidea</taxon>
        <taxon>Pipidae</taxon>
        <taxon>Pipinae</taxon>
        <taxon>Hymenochirus</taxon>
    </lineage>
</organism>
<evidence type="ECO:0000313" key="3">
    <source>
        <dbReference type="Proteomes" id="UP000812440"/>
    </source>
</evidence>
<keyword evidence="3" id="KW-1185">Reference proteome</keyword>
<dbReference type="AlphaFoldDB" id="A0A8T2JQ78"/>
<sequence length="84" mass="9540">MDIRQDSNSLRIDLLLIVQKKTGGEKPGLPKQENNSLKKPHSSRQIISSYENQGNQVRVEIHPPNTKPQLFNRQTAKVQIISPI</sequence>
<dbReference type="Proteomes" id="UP000812440">
    <property type="component" value="Chromosome 5"/>
</dbReference>
<dbReference type="EMBL" id="JAACNH010000004">
    <property type="protein sequence ID" value="KAG8445540.1"/>
    <property type="molecule type" value="Genomic_DNA"/>
</dbReference>
<accession>A0A8T2JQ78</accession>
<gene>
    <name evidence="2" type="ORF">GDO86_010348</name>
</gene>
<name>A0A8T2JQ78_9PIPI</name>
<evidence type="ECO:0000256" key="1">
    <source>
        <dbReference type="SAM" id="MobiDB-lite"/>
    </source>
</evidence>
<evidence type="ECO:0000313" key="2">
    <source>
        <dbReference type="EMBL" id="KAG8445540.1"/>
    </source>
</evidence>
<feature type="compositionally biased region" description="Polar residues" evidence="1">
    <location>
        <begin position="32"/>
        <end position="44"/>
    </location>
</feature>
<protein>
    <submittedName>
        <fullName evidence="2">Uncharacterized protein</fullName>
    </submittedName>
</protein>
<reference evidence="2" key="1">
    <citation type="thesis" date="2020" institute="ProQuest LLC" country="789 East Eisenhower Parkway, Ann Arbor, MI, USA">
        <title>Comparative Genomics and Chromosome Evolution.</title>
        <authorList>
            <person name="Mudd A.B."/>
        </authorList>
    </citation>
    <scope>NUCLEOTIDE SEQUENCE</scope>
    <source>
        <strain evidence="2">Female2</strain>
        <tissue evidence="2">Blood</tissue>
    </source>
</reference>